<keyword evidence="1" id="KW-0472">Membrane</keyword>
<sequence length="84" mass="8590">MILVGAISGWLAAFMSELTSHRVLLRNIALGIAGALLAGGLIGPLVVEGDLLAGNYSVALLVLSCAGALLMLLATKLLQSSDMR</sequence>
<evidence type="ECO:0000313" key="3">
    <source>
        <dbReference type="Proteomes" id="UP000053070"/>
    </source>
</evidence>
<proteinExistence type="predicted"/>
<comment type="caution">
    <text evidence="2">The sequence shown here is derived from an EMBL/GenBank/DDBJ whole genome shotgun (WGS) entry which is preliminary data.</text>
</comment>
<dbReference type="Proteomes" id="UP000053070">
    <property type="component" value="Unassembled WGS sequence"/>
</dbReference>
<name>A0A0G9ML36_9SPHN</name>
<feature type="transmembrane region" description="Helical" evidence="1">
    <location>
        <begin position="53"/>
        <end position="74"/>
    </location>
</feature>
<organism evidence="2 3">
    <name type="scientific">Aurantiacibacter gangjinensis</name>
    <dbReference type="NCBI Taxonomy" id="502682"/>
    <lineage>
        <taxon>Bacteria</taxon>
        <taxon>Pseudomonadati</taxon>
        <taxon>Pseudomonadota</taxon>
        <taxon>Alphaproteobacteria</taxon>
        <taxon>Sphingomonadales</taxon>
        <taxon>Erythrobacteraceae</taxon>
        <taxon>Aurantiacibacter</taxon>
    </lineage>
</organism>
<keyword evidence="1" id="KW-0812">Transmembrane</keyword>
<keyword evidence="1" id="KW-1133">Transmembrane helix</keyword>
<feature type="transmembrane region" description="Helical" evidence="1">
    <location>
        <begin position="24"/>
        <end position="47"/>
    </location>
</feature>
<evidence type="ECO:0000256" key="1">
    <source>
        <dbReference type="SAM" id="Phobius"/>
    </source>
</evidence>
<dbReference type="EMBL" id="LBHC01000002">
    <property type="protein sequence ID" value="KLE31405.1"/>
    <property type="molecule type" value="Genomic_DNA"/>
</dbReference>
<dbReference type="AlphaFoldDB" id="A0A0G9ML36"/>
<gene>
    <name evidence="2" type="ORF">AAW01_07350</name>
</gene>
<keyword evidence="3" id="KW-1185">Reference proteome</keyword>
<accession>A0A0G9ML36</accession>
<evidence type="ECO:0000313" key="2">
    <source>
        <dbReference type="EMBL" id="KLE31405.1"/>
    </source>
</evidence>
<protein>
    <submittedName>
        <fullName evidence="2">Uncharacterized protein</fullName>
    </submittedName>
</protein>
<dbReference type="STRING" id="502682.BMF35_a0472"/>
<reference evidence="2 3" key="1">
    <citation type="submission" date="2015-04" db="EMBL/GenBank/DDBJ databases">
        <title>The draft genome sequence of Erythrobacr gangjinensis K7-2.</title>
        <authorList>
            <person name="Zhuang L."/>
            <person name="Liu Y."/>
            <person name="Shao Z."/>
        </authorList>
    </citation>
    <scope>NUCLEOTIDE SEQUENCE [LARGE SCALE GENOMIC DNA]</scope>
    <source>
        <strain evidence="2 3">K7-2</strain>
    </source>
</reference>
<dbReference type="PATRIC" id="fig|502682.8.peg.1499"/>